<protein>
    <submittedName>
        <fullName evidence="2">Membrane protein</fullName>
    </submittedName>
</protein>
<keyword evidence="1" id="KW-1133">Transmembrane helix</keyword>
<gene>
    <name evidence="2" type="ORF">AC244_10390</name>
</gene>
<dbReference type="AlphaFoldDB" id="A0A0L8BYZ4"/>
<organism evidence="2 3">
    <name type="scientific">Ensifer adhaerens</name>
    <name type="common">Sinorhizobium morelense</name>
    <dbReference type="NCBI Taxonomy" id="106592"/>
    <lineage>
        <taxon>Bacteria</taxon>
        <taxon>Pseudomonadati</taxon>
        <taxon>Pseudomonadota</taxon>
        <taxon>Alphaproteobacteria</taxon>
        <taxon>Hyphomicrobiales</taxon>
        <taxon>Rhizobiaceae</taxon>
        <taxon>Sinorhizobium/Ensifer group</taxon>
        <taxon>Ensifer</taxon>
    </lineage>
</organism>
<evidence type="ECO:0000256" key="1">
    <source>
        <dbReference type="SAM" id="Phobius"/>
    </source>
</evidence>
<keyword evidence="1" id="KW-0812">Transmembrane</keyword>
<reference evidence="3" key="1">
    <citation type="submission" date="2015-07" db="EMBL/GenBank/DDBJ databases">
        <title>Whole genome sequence of an Ensifer adhaerens strain isolated from a cave pool in the Wind Cave National Park.</title>
        <authorList>
            <person name="Eng W.W.H."/>
            <person name="Gan H.M."/>
            <person name="Barton H.A."/>
            <person name="Savka M.A."/>
        </authorList>
    </citation>
    <scope>NUCLEOTIDE SEQUENCE [LARGE SCALE GENOMIC DNA]</scope>
    <source>
        <strain evidence="3">SD006</strain>
    </source>
</reference>
<proteinExistence type="predicted"/>
<feature type="transmembrane region" description="Helical" evidence="1">
    <location>
        <begin position="12"/>
        <end position="36"/>
    </location>
</feature>
<evidence type="ECO:0000313" key="3">
    <source>
        <dbReference type="Proteomes" id="UP000037425"/>
    </source>
</evidence>
<dbReference type="EMBL" id="LGAP01000004">
    <property type="protein sequence ID" value="KOF19780.1"/>
    <property type="molecule type" value="Genomic_DNA"/>
</dbReference>
<name>A0A0L8BYZ4_ENSAD</name>
<comment type="caution">
    <text evidence="2">The sequence shown here is derived from an EMBL/GenBank/DDBJ whole genome shotgun (WGS) entry which is preliminary data.</text>
</comment>
<dbReference type="Proteomes" id="UP000037425">
    <property type="component" value="Unassembled WGS sequence"/>
</dbReference>
<evidence type="ECO:0000313" key="2">
    <source>
        <dbReference type="EMBL" id="KOF19780.1"/>
    </source>
</evidence>
<sequence length="38" mass="4009">MKSETGTGRKLLWFVGLWCAGVATVTVVGLAIKLMIGT</sequence>
<keyword evidence="1" id="KW-0472">Membrane</keyword>
<dbReference type="PATRIC" id="fig|106592.7.peg.5595"/>
<accession>A0A0L8BYZ4</accession>